<sequence length="142" mass="15854">MKLSHKKLRKGEKKMSVVNTKAKLILLVDDDNQVRVLLAELLSTMGYKVFHEKDGEKAMKLVEIGPIDLVMTDLKMPKMDGIELTRAIRGIKPDLPIIVYSGYLFIDTASAALKAGANEYVAKPFLQTKIKQVVERLLKDAG</sequence>
<evidence type="ECO:0000259" key="3">
    <source>
        <dbReference type="PROSITE" id="PS50110"/>
    </source>
</evidence>
<protein>
    <submittedName>
        <fullName evidence="4">Response regulator</fullName>
    </submittedName>
</protein>
<feature type="modified residue" description="4-aspartylphosphate" evidence="2">
    <location>
        <position position="73"/>
    </location>
</feature>
<evidence type="ECO:0000313" key="4">
    <source>
        <dbReference type="EMBL" id="TET09567.1"/>
    </source>
</evidence>
<dbReference type="Proteomes" id="UP000316360">
    <property type="component" value="Unassembled WGS sequence"/>
</dbReference>
<comment type="caution">
    <text evidence="4">The sequence shown here is derived from an EMBL/GenBank/DDBJ whole genome shotgun (WGS) entry which is preliminary data.</text>
</comment>
<evidence type="ECO:0000256" key="1">
    <source>
        <dbReference type="ARBA" id="ARBA00022553"/>
    </source>
</evidence>
<reference evidence="4 5" key="1">
    <citation type="submission" date="2019-03" db="EMBL/GenBank/DDBJ databases">
        <title>Metabolic potential of uncultured bacteria and archaea associated with petroleum seepage in deep-sea sediments.</title>
        <authorList>
            <person name="Dong X."/>
            <person name="Hubert C."/>
        </authorList>
    </citation>
    <scope>NUCLEOTIDE SEQUENCE [LARGE SCALE GENOMIC DNA]</scope>
    <source>
        <strain evidence="4">E44_bin7</strain>
    </source>
</reference>
<dbReference type="Pfam" id="PF00072">
    <property type="entry name" value="Response_reg"/>
    <property type="match status" value="1"/>
</dbReference>
<evidence type="ECO:0000256" key="2">
    <source>
        <dbReference type="PROSITE-ProRule" id="PRU00169"/>
    </source>
</evidence>
<dbReference type="GO" id="GO:0000160">
    <property type="term" value="P:phosphorelay signal transduction system"/>
    <property type="evidence" value="ECO:0007669"/>
    <property type="project" value="InterPro"/>
</dbReference>
<dbReference type="PANTHER" id="PTHR44591">
    <property type="entry name" value="STRESS RESPONSE REGULATOR PROTEIN 1"/>
    <property type="match status" value="1"/>
</dbReference>
<gene>
    <name evidence="4" type="ORF">E3J84_05005</name>
</gene>
<proteinExistence type="predicted"/>
<dbReference type="PROSITE" id="PS50110">
    <property type="entry name" value="RESPONSE_REGULATORY"/>
    <property type="match status" value="1"/>
</dbReference>
<accession>A0A523RUX4</accession>
<dbReference type="EMBL" id="SOKJ01000282">
    <property type="protein sequence ID" value="TET09567.1"/>
    <property type="molecule type" value="Genomic_DNA"/>
</dbReference>
<dbReference type="SUPFAM" id="SSF52172">
    <property type="entry name" value="CheY-like"/>
    <property type="match status" value="1"/>
</dbReference>
<keyword evidence="1 2" id="KW-0597">Phosphoprotein</keyword>
<dbReference type="InterPro" id="IPR001789">
    <property type="entry name" value="Sig_transdc_resp-reg_receiver"/>
</dbReference>
<dbReference type="CDD" id="cd00156">
    <property type="entry name" value="REC"/>
    <property type="match status" value="1"/>
</dbReference>
<dbReference type="InterPro" id="IPR050595">
    <property type="entry name" value="Bact_response_regulator"/>
</dbReference>
<name>A0A523RUX4_UNCAE</name>
<dbReference type="Gene3D" id="3.40.50.2300">
    <property type="match status" value="1"/>
</dbReference>
<dbReference type="AlphaFoldDB" id="A0A523RUX4"/>
<dbReference type="PANTHER" id="PTHR44591:SF3">
    <property type="entry name" value="RESPONSE REGULATORY DOMAIN-CONTAINING PROTEIN"/>
    <property type="match status" value="1"/>
</dbReference>
<dbReference type="SMART" id="SM00448">
    <property type="entry name" value="REC"/>
    <property type="match status" value="1"/>
</dbReference>
<organism evidence="4 5">
    <name type="scientific">Aerophobetes bacterium</name>
    <dbReference type="NCBI Taxonomy" id="2030807"/>
    <lineage>
        <taxon>Bacteria</taxon>
        <taxon>Candidatus Aerophobota</taxon>
    </lineage>
</organism>
<evidence type="ECO:0000313" key="5">
    <source>
        <dbReference type="Proteomes" id="UP000316360"/>
    </source>
</evidence>
<dbReference type="InterPro" id="IPR011006">
    <property type="entry name" value="CheY-like_superfamily"/>
</dbReference>
<feature type="domain" description="Response regulatory" evidence="3">
    <location>
        <begin position="24"/>
        <end position="138"/>
    </location>
</feature>